<dbReference type="PANTHER" id="PTHR35979:SF1">
    <property type="entry name" value="SINGLE-PASS MEMBRANE AND COILED-COIL DOMAIN-CONTAINING PROTEIN 1"/>
    <property type="match status" value="1"/>
</dbReference>
<dbReference type="Proteomes" id="UP000694397">
    <property type="component" value="Chromosome 10"/>
</dbReference>
<evidence type="ECO:0000313" key="2">
    <source>
        <dbReference type="Ensembl" id="ENSSFOP00015023726.1"/>
    </source>
</evidence>
<dbReference type="Pfam" id="PF15080">
    <property type="entry name" value="DUF4547"/>
    <property type="match status" value="1"/>
</dbReference>
<dbReference type="Ensembl" id="ENSSFOT00015023985.2">
    <property type="protein sequence ID" value="ENSSFOP00015023726.1"/>
    <property type="gene ID" value="ENSSFOG00015015249.2"/>
</dbReference>
<keyword evidence="3" id="KW-1185">Reference proteome</keyword>
<dbReference type="AlphaFoldDB" id="A0A8C9RPW8"/>
<gene>
    <name evidence="2" type="primary">SMCO1</name>
</gene>
<reference evidence="2" key="3">
    <citation type="submission" date="2025-09" db="UniProtKB">
        <authorList>
            <consortium name="Ensembl"/>
        </authorList>
    </citation>
    <scope>IDENTIFICATION</scope>
</reference>
<reference evidence="2" key="2">
    <citation type="submission" date="2025-08" db="UniProtKB">
        <authorList>
            <consortium name="Ensembl"/>
        </authorList>
    </citation>
    <scope>IDENTIFICATION</scope>
</reference>
<reference evidence="2 3" key="1">
    <citation type="submission" date="2019-04" db="EMBL/GenBank/DDBJ databases">
        <authorList>
            <consortium name="Wellcome Sanger Institute Data Sharing"/>
        </authorList>
    </citation>
    <scope>NUCLEOTIDE SEQUENCE [LARGE SCALE GENOMIC DNA]</scope>
</reference>
<dbReference type="GeneTree" id="ENSGT00390000010564"/>
<evidence type="ECO:0000256" key="1">
    <source>
        <dbReference type="SAM" id="Coils"/>
    </source>
</evidence>
<protein>
    <submittedName>
        <fullName evidence="2">Single-pass membrane protein with coiled-coil domains 1</fullName>
    </submittedName>
</protein>
<dbReference type="KEGG" id="sfm:108932320"/>
<dbReference type="InterPro" id="IPR027875">
    <property type="entry name" value="DUF4547"/>
</dbReference>
<dbReference type="PANTHER" id="PTHR35979">
    <property type="entry name" value="SINGLE-PASS MEMBRANE AND COILED-COIL DOMAIN-CONTAINING PROTEIN 1"/>
    <property type="match status" value="1"/>
</dbReference>
<feature type="coiled-coil region" evidence="1">
    <location>
        <begin position="15"/>
        <end position="56"/>
    </location>
</feature>
<keyword evidence="1" id="KW-0175">Coiled coil</keyword>
<dbReference type="OrthoDB" id="9882837at2759"/>
<organism evidence="2 3">
    <name type="scientific">Scleropages formosus</name>
    <name type="common">Asian bonytongue</name>
    <name type="synonym">Osteoglossum formosum</name>
    <dbReference type="NCBI Taxonomy" id="113540"/>
    <lineage>
        <taxon>Eukaryota</taxon>
        <taxon>Metazoa</taxon>
        <taxon>Chordata</taxon>
        <taxon>Craniata</taxon>
        <taxon>Vertebrata</taxon>
        <taxon>Euteleostomi</taxon>
        <taxon>Actinopterygii</taxon>
        <taxon>Neopterygii</taxon>
        <taxon>Teleostei</taxon>
        <taxon>Osteoglossocephala</taxon>
        <taxon>Osteoglossomorpha</taxon>
        <taxon>Osteoglossiformes</taxon>
        <taxon>Osteoglossidae</taxon>
        <taxon>Scleropages</taxon>
    </lineage>
</organism>
<name>A0A8C9RPW8_SCLFO</name>
<sequence length="216" mass="24294">MASGGTSPKGLSAALNRLEGKFESISSQIEQLDEGAQKLSQRLERHRQTLEHQARLDQVWMCLMEDRLTAVEKNLLFTYTIDTLRRCHSLTLEKLPDLAHALPTVASVLRATSKNRRIRAAWESVLGDLGLDAWDIDVLCVFSVTQGYRAEYYAPSERQRHAGVEALLRKAVDSDVLRESLLRAVRAAEKEKARNFASDKPALSVREQLGNKIPKK</sequence>
<proteinExistence type="predicted"/>
<accession>A0A8C9RPW8</accession>
<evidence type="ECO:0000313" key="3">
    <source>
        <dbReference type="Proteomes" id="UP000694397"/>
    </source>
</evidence>